<dbReference type="VEuPathDB" id="TriTrypDB:BSAL_13995"/>
<gene>
    <name evidence="2" type="ORF">BSAL_13995</name>
</gene>
<sequence>MCAPRLWLLLAILMRSCVADEVVFASTIPGIIAADIHIDYANQWMYFVAQGCIVRAPLNSSHCASTSSTFPTTRSDSAAVTVAGVTGVASFADGVDQNAMFNIPHAVTGFHNGTTLFVVEWSGNRIRKLFHMSNGSYNVTTLAGSGTPGYLDATAGRNALFNGPIGIVIDSYNTKLYIADRGNNAIRQVDISTSSVTSLLVSTSQDKINTPTFLCLSKDDSTLYFSDSGNYRIARVSTKSNAAVSIDVISGTAGVEGIVDGQNNTAAFSEVRGIALTPDESMLFVGDSTVNAIRMVRIVDGAVITIAGNTTAGLTDVQQYLGFMTKPAPLFTKPQGLRLWLLDDGRWGVIITQDFLTVRCLCITSPLTFDPFPPSVLNESSSVQIRPIASGVYAVGLYINPYTHAMYATGRNAVMQIVNSKPVVIAGQISAAGSSDGVGSAARFNFCYGLTSDDDNILYVTELDGRVVRMINITRKRQPSER</sequence>
<reference evidence="3" key="1">
    <citation type="submission" date="2015-09" db="EMBL/GenBank/DDBJ databases">
        <authorList>
            <consortium name="Pathogen Informatics"/>
        </authorList>
    </citation>
    <scope>NUCLEOTIDE SEQUENCE [LARGE SCALE GENOMIC DNA]</scope>
    <source>
        <strain evidence="3">Lake Konstanz</strain>
    </source>
</reference>
<dbReference type="Gene3D" id="2.120.10.30">
    <property type="entry name" value="TolB, C-terminal domain"/>
    <property type="match status" value="3"/>
</dbReference>
<feature type="signal peptide" evidence="1">
    <location>
        <begin position="1"/>
        <end position="19"/>
    </location>
</feature>
<evidence type="ECO:0000256" key="1">
    <source>
        <dbReference type="SAM" id="SignalP"/>
    </source>
</evidence>
<dbReference type="AlphaFoldDB" id="A0A0S4JD38"/>
<dbReference type="Proteomes" id="UP000051952">
    <property type="component" value="Unassembled WGS sequence"/>
</dbReference>
<dbReference type="PANTHER" id="PTHR46388:SF2">
    <property type="entry name" value="NHL REPEAT-CONTAINING PROTEIN 2"/>
    <property type="match status" value="1"/>
</dbReference>
<dbReference type="EMBL" id="CYKH01001619">
    <property type="protein sequence ID" value="CUG88160.1"/>
    <property type="molecule type" value="Genomic_DNA"/>
</dbReference>
<keyword evidence="3" id="KW-1185">Reference proteome</keyword>
<dbReference type="PANTHER" id="PTHR46388">
    <property type="entry name" value="NHL REPEAT-CONTAINING PROTEIN 2"/>
    <property type="match status" value="1"/>
</dbReference>
<evidence type="ECO:0000313" key="2">
    <source>
        <dbReference type="EMBL" id="CUG88160.1"/>
    </source>
</evidence>
<evidence type="ECO:0008006" key="4">
    <source>
        <dbReference type="Google" id="ProtNLM"/>
    </source>
</evidence>
<name>A0A0S4JD38_BODSA</name>
<proteinExistence type="predicted"/>
<dbReference type="OrthoDB" id="273823at2759"/>
<dbReference type="InterPro" id="IPR011042">
    <property type="entry name" value="6-blade_b-propeller_TolB-like"/>
</dbReference>
<organism evidence="2 3">
    <name type="scientific">Bodo saltans</name>
    <name type="common">Flagellated protozoan</name>
    <dbReference type="NCBI Taxonomy" id="75058"/>
    <lineage>
        <taxon>Eukaryota</taxon>
        <taxon>Discoba</taxon>
        <taxon>Euglenozoa</taxon>
        <taxon>Kinetoplastea</taxon>
        <taxon>Metakinetoplastina</taxon>
        <taxon>Eubodonida</taxon>
        <taxon>Bodonidae</taxon>
        <taxon>Bodo</taxon>
    </lineage>
</organism>
<protein>
    <recommendedName>
        <fullName evidence="4">Membrane-associated protein</fullName>
    </recommendedName>
</protein>
<dbReference type="SUPFAM" id="SSF63825">
    <property type="entry name" value="YWTD domain"/>
    <property type="match status" value="1"/>
</dbReference>
<evidence type="ECO:0000313" key="3">
    <source>
        <dbReference type="Proteomes" id="UP000051952"/>
    </source>
</evidence>
<keyword evidence="1" id="KW-0732">Signal</keyword>
<accession>A0A0S4JD38</accession>
<feature type="chain" id="PRO_5006622206" description="Membrane-associated protein" evidence="1">
    <location>
        <begin position="20"/>
        <end position="482"/>
    </location>
</feature>